<organism evidence="7 8">
    <name type="scientific">Rubus argutus</name>
    <name type="common">Southern blackberry</name>
    <dbReference type="NCBI Taxonomy" id="59490"/>
    <lineage>
        <taxon>Eukaryota</taxon>
        <taxon>Viridiplantae</taxon>
        <taxon>Streptophyta</taxon>
        <taxon>Embryophyta</taxon>
        <taxon>Tracheophyta</taxon>
        <taxon>Spermatophyta</taxon>
        <taxon>Magnoliopsida</taxon>
        <taxon>eudicotyledons</taxon>
        <taxon>Gunneridae</taxon>
        <taxon>Pentapetalae</taxon>
        <taxon>rosids</taxon>
        <taxon>fabids</taxon>
        <taxon>Rosales</taxon>
        <taxon>Rosaceae</taxon>
        <taxon>Rosoideae</taxon>
        <taxon>Rosoideae incertae sedis</taxon>
        <taxon>Rubus</taxon>
    </lineage>
</organism>
<keyword evidence="5" id="KW-0539">Nucleus</keyword>
<evidence type="ECO:0000313" key="7">
    <source>
        <dbReference type="EMBL" id="KAK9933457.1"/>
    </source>
</evidence>
<comment type="caution">
    <text evidence="7">The sequence shown here is derived from an EMBL/GenBank/DDBJ whole genome shotgun (WGS) entry which is preliminary data.</text>
</comment>
<evidence type="ECO:0000256" key="1">
    <source>
        <dbReference type="ARBA" id="ARBA00004123"/>
    </source>
</evidence>
<comment type="subcellular location">
    <subcellularLocation>
        <location evidence="1">Nucleus</location>
    </subcellularLocation>
</comment>
<evidence type="ECO:0000256" key="3">
    <source>
        <dbReference type="ARBA" id="ARBA00023125"/>
    </source>
</evidence>
<dbReference type="Pfam" id="PF02362">
    <property type="entry name" value="B3"/>
    <property type="match status" value="1"/>
</dbReference>
<dbReference type="SUPFAM" id="SSF101936">
    <property type="entry name" value="DNA-binding pseudobarrel domain"/>
    <property type="match status" value="2"/>
</dbReference>
<dbReference type="CDD" id="cd10017">
    <property type="entry name" value="B3_DNA"/>
    <property type="match status" value="2"/>
</dbReference>
<dbReference type="AlphaFoldDB" id="A0AAW1XA62"/>
<evidence type="ECO:0000256" key="2">
    <source>
        <dbReference type="ARBA" id="ARBA00023015"/>
    </source>
</evidence>
<gene>
    <name evidence="7" type="ORF">M0R45_020655</name>
</gene>
<name>A0AAW1XA62_RUBAR</name>
<dbReference type="PANTHER" id="PTHR31920:SF108">
    <property type="entry name" value="B3 DOMAIN-CONTAINING TRANSCRIPTION FACTOR VRN1-LIKE"/>
    <property type="match status" value="1"/>
</dbReference>
<dbReference type="GO" id="GO:0005634">
    <property type="term" value="C:nucleus"/>
    <property type="evidence" value="ECO:0007669"/>
    <property type="project" value="UniProtKB-SubCell"/>
</dbReference>
<keyword evidence="3" id="KW-0238">DNA-binding</keyword>
<accession>A0AAW1XA62</accession>
<dbReference type="PANTHER" id="PTHR31920">
    <property type="entry name" value="B3 DOMAIN-CONTAINING"/>
    <property type="match status" value="1"/>
</dbReference>
<feature type="domain" description="TF-B3" evidence="6">
    <location>
        <begin position="162"/>
        <end position="232"/>
    </location>
</feature>
<proteinExistence type="predicted"/>
<sequence length="232" mass="26507">MASSGFFKAVVDEDLEDGKLEIVGFVAINCKDFLRHSIVLTVPNGAVWPMELKMINGSVWLTKGWLEFANFYSLEQDCYIFLRVFIINDSCFRVHILNKIDHPFKSIQPEFSEEGYDAFSRAKRFKSDHPCLTVKIQPPYLIRDLRMNGHFVNQHICGVGDSRKVNLQIPNGKTWSAKCSVFLSSNKIHAKLYGGWTKFAAKNGLQVGDACVLELIKERPKMTFLGHIFFHK</sequence>
<protein>
    <recommendedName>
        <fullName evidence="6">TF-B3 domain-containing protein</fullName>
    </recommendedName>
</protein>
<dbReference type="InterPro" id="IPR003340">
    <property type="entry name" value="B3_DNA-bd"/>
</dbReference>
<keyword evidence="8" id="KW-1185">Reference proteome</keyword>
<evidence type="ECO:0000256" key="4">
    <source>
        <dbReference type="ARBA" id="ARBA00023163"/>
    </source>
</evidence>
<dbReference type="InterPro" id="IPR050655">
    <property type="entry name" value="Plant_B3_domain"/>
</dbReference>
<dbReference type="GO" id="GO:0003677">
    <property type="term" value="F:DNA binding"/>
    <property type="evidence" value="ECO:0007669"/>
    <property type="project" value="UniProtKB-KW"/>
</dbReference>
<reference evidence="7 8" key="1">
    <citation type="journal article" date="2023" name="G3 (Bethesda)">
        <title>A chromosome-length genome assembly and annotation of blackberry (Rubus argutus, cv. 'Hillquist').</title>
        <authorList>
            <person name="Bruna T."/>
            <person name="Aryal R."/>
            <person name="Dudchenko O."/>
            <person name="Sargent D.J."/>
            <person name="Mead D."/>
            <person name="Buti M."/>
            <person name="Cavallini A."/>
            <person name="Hytonen T."/>
            <person name="Andres J."/>
            <person name="Pham M."/>
            <person name="Weisz D."/>
            <person name="Mascagni F."/>
            <person name="Usai G."/>
            <person name="Natali L."/>
            <person name="Bassil N."/>
            <person name="Fernandez G.E."/>
            <person name="Lomsadze A."/>
            <person name="Armour M."/>
            <person name="Olukolu B."/>
            <person name="Poorten T."/>
            <person name="Britton C."/>
            <person name="Davik J."/>
            <person name="Ashrafi H."/>
            <person name="Aiden E.L."/>
            <person name="Borodovsky M."/>
            <person name="Worthington M."/>
        </authorList>
    </citation>
    <scope>NUCLEOTIDE SEQUENCE [LARGE SCALE GENOMIC DNA]</scope>
    <source>
        <strain evidence="7">PI 553951</strain>
    </source>
</reference>
<dbReference type="InterPro" id="IPR015300">
    <property type="entry name" value="DNA-bd_pseudobarrel_sf"/>
</dbReference>
<dbReference type="PROSITE" id="PS50863">
    <property type="entry name" value="B3"/>
    <property type="match status" value="1"/>
</dbReference>
<dbReference type="Proteomes" id="UP001457282">
    <property type="component" value="Unassembled WGS sequence"/>
</dbReference>
<evidence type="ECO:0000313" key="8">
    <source>
        <dbReference type="Proteomes" id="UP001457282"/>
    </source>
</evidence>
<evidence type="ECO:0000256" key="5">
    <source>
        <dbReference type="ARBA" id="ARBA00023242"/>
    </source>
</evidence>
<dbReference type="Gene3D" id="2.40.330.10">
    <property type="entry name" value="DNA-binding pseudobarrel domain"/>
    <property type="match status" value="2"/>
</dbReference>
<dbReference type="SMART" id="SM01019">
    <property type="entry name" value="B3"/>
    <property type="match status" value="2"/>
</dbReference>
<evidence type="ECO:0000259" key="6">
    <source>
        <dbReference type="PROSITE" id="PS50863"/>
    </source>
</evidence>
<keyword evidence="4" id="KW-0804">Transcription</keyword>
<keyword evidence="2" id="KW-0805">Transcription regulation</keyword>
<dbReference type="EMBL" id="JBEDUW010000004">
    <property type="protein sequence ID" value="KAK9933457.1"/>
    <property type="molecule type" value="Genomic_DNA"/>
</dbReference>